<reference evidence="1" key="1">
    <citation type="thesis" date="2020" institute="ProQuest LLC" country="789 East Eisenhower Parkway, Ann Arbor, MI, USA">
        <title>Comparative Genomics and Chromosome Evolution.</title>
        <authorList>
            <person name="Mudd A.B."/>
        </authorList>
    </citation>
    <scope>NUCLEOTIDE SEQUENCE</scope>
    <source>
        <strain evidence="1">HN-11 Male</strain>
        <tissue evidence="1">Kidney and liver</tissue>
    </source>
</reference>
<dbReference type="Proteomes" id="UP000770717">
    <property type="component" value="Unassembled WGS sequence"/>
</dbReference>
<evidence type="ECO:0000313" key="1">
    <source>
        <dbReference type="EMBL" id="KAG9486380.1"/>
    </source>
</evidence>
<comment type="caution">
    <text evidence="1">The sequence shown here is derived from an EMBL/GenBank/DDBJ whole genome shotgun (WGS) entry which is preliminary data.</text>
</comment>
<organism evidence="1 2">
    <name type="scientific">Eleutherodactylus coqui</name>
    <name type="common">Puerto Rican coqui</name>
    <dbReference type="NCBI Taxonomy" id="57060"/>
    <lineage>
        <taxon>Eukaryota</taxon>
        <taxon>Metazoa</taxon>
        <taxon>Chordata</taxon>
        <taxon>Craniata</taxon>
        <taxon>Vertebrata</taxon>
        <taxon>Euteleostomi</taxon>
        <taxon>Amphibia</taxon>
        <taxon>Batrachia</taxon>
        <taxon>Anura</taxon>
        <taxon>Neobatrachia</taxon>
        <taxon>Hyloidea</taxon>
        <taxon>Eleutherodactylidae</taxon>
        <taxon>Eleutherodactylinae</taxon>
        <taxon>Eleutherodactylus</taxon>
        <taxon>Eleutherodactylus</taxon>
    </lineage>
</organism>
<proteinExistence type="predicted"/>
<evidence type="ECO:0000313" key="2">
    <source>
        <dbReference type="Proteomes" id="UP000770717"/>
    </source>
</evidence>
<accession>A0A8J6KCA2</accession>
<dbReference type="AlphaFoldDB" id="A0A8J6KCA2"/>
<dbReference type="EMBL" id="WNTK01000003">
    <property type="protein sequence ID" value="KAG9486380.1"/>
    <property type="molecule type" value="Genomic_DNA"/>
</dbReference>
<sequence length="113" mass="12436">MFSSYRTSVNSGVVVSIWPIAVLQLHNGSAVRLVEPPRLKDGTVCRPALPPCECWTPSLVSLLDAVPSWDTLWLVYIVLLKPDFMQPQQNLQQITANLSAVFDALPTPPALHS</sequence>
<protein>
    <submittedName>
        <fullName evidence="1">Uncharacterized protein</fullName>
    </submittedName>
</protein>
<keyword evidence="2" id="KW-1185">Reference proteome</keyword>
<name>A0A8J6KCA2_ELECQ</name>
<gene>
    <name evidence="1" type="ORF">GDO78_006652</name>
</gene>